<dbReference type="Proteomes" id="UP001209916">
    <property type="component" value="Unassembled WGS sequence"/>
</dbReference>
<proteinExistence type="predicted"/>
<comment type="caution">
    <text evidence="1">The sequence shown here is derived from an EMBL/GenBank/DDBJ whole genome shotgun (WGS) entry which is preliminary data.</text>
</comment>
<evidence type="ECO:0000313" key="2">
    <source>
        <dbReference type="Proteomes" id="UP001209916"/>
    </source>
</evidence>
<reference evidence="1 2" key="1">
    <citation type="submission" date="2022-11" db="EMBL/GenBank/DDBJ databases">
        <title>Biodiversity and phylogenetic relationships of bacteria.</title>
        <authorList>
            <person name="Machado R.A.R."/>
            <person name="Bhat A."/>
            <person name="Loulou A."/>
            <person name="Kallel S."/>
        </authorList>
    </citation>
    <scope>NUCLEOTIDE SEQUENCE [LARGE SCALE GENOMIC DNA]</scope>
    <source>
        <strain evidence="1 2">DSM 13975</strain>
    </source>
</reference>
<dbReference type="RefSeq" id="WP_266121318.1">
    <property type="nucleotide sequence ID" value="NZ_JAPKNA010000004.1"/>
</dbReference>
<sequence>MTNHVASGMQTGMLQAVRSVYVQFNRAQGQAYMQVMQYVAVSVLSDMQDFVTIQGAFVAGLATALGMK</sequence>
<organism evidence="1 2">
    <name type="scientific">Alcaligenes parafaecalis</name>
    <dbReference type="NCBI Taxonomy" id="171260"/>
    <lineage>
        <taxon>Bacteria</taxon>
        <taxon>Pseudomonadati</taxon>
        <taxon>Pseudomonadota</taxon>
        <taxon>Betaproteobacteria</taxon>
        <taxon>Burkholderiales</taxon>
        <taxon>Alcaligenaceae</taxon>
        <taxon>Alcaligenes</taxon>
    </lineage>
</organism>
<evidence type="ECO:0000313" key="1">
    <source>
        <dbReference type="EMBL" id="MCX5465307.1"/>
    </source>
</evidence>
<accession>A0ABT3VP46</accession>
<dbReference type="EMBL" id="JAPKNA010000004">
    <property type="protein sequence ID" value="MCX5465307.1"/>
    <property type="molecule type" value="Genomic_DNA"/>
</dbReference>
<gene>
    <name evidence="1" type="ORF">OSH09_14050</name>
</gene>
<name>A0ABT3VP46_9BURK</name>
<keyword evidence="2" id="KW-1185">Reference proteome</keyword>
<protein>
    <submittedName>
        <fullName evidence="1">Uncharacterized protein</fullName>
    </submittedName>
</protein>